<dbReference type="PANTHER" id="PTHR22911">
    <property type="entry name" value="ACYL-MALONYL CONDENSING ENZYME-RELATED"/>
    <property type="match status" value="1"/>
</dbReference>
<dbReference type="Pfam" id="PF00892">
    <property type="entry name" value="EamA"/>
    <property type="match status" value="1"/>
</dbReference>
<dbReference type="EMBL" id="LKAJ01000006">
    <property type="protein sequence ID" value="KRG21113.1"/>
    <property type="molecule type" value="Genomic_DNA"/>
</dbReference>
<feature type="transmembrane region" description="Helical" evidence="5">
    <location>
        <begin position="224"/>
        <end position="244"/>
    </location>
</feature>
<dbReference type="Proteomes" id="UP000051497">
    <property type="component" value="Unassembled WGS sequence"/>
</dbReference>
<evidence type="ECO:0000256" key="5">
    <source>
        <dbReference type="SAM" id="Phobius"/>
    </source>
</evidence>
<evidence type="ECO:0000313" key="7">
    <source>
        <dbReference type="EMBL" id="KRG21113.1"/>
    </source>
</evidence>
<keyword evidence="4 5" id="KW-0472">Membrane</keyword>
<comment type="caution">
    <text evidence="7">The sequence shown here is derived from an EMBL/GenBank/DDBJ whole genome shotgun (WGS) entry which is preliminary data.</text>
</comment>
<feature type="transmembrane region" description="Helical" evidence="5">
    <location>
        <begin position="193"/>
        <end position="212"/>
    </location>
</feature>
<feature type="transmembrane region" description="Helical" evidence="5">
    <location>
        <begin position="12"/>
        <end position="31"/>
    </location>
</feature>
<comment type="subcellular location">
    <subcellularLocation>
        <location evidence="1">Membrane</location>
        <topology evidence="1">Multi-pass membrane protein</topology>
    </subcellularLocation>
</comment>
<sequence>MNIQHRSWYGASWKVAGFACYAGLNAIARYLTGGANTQLQDHLPVPVIVFWQDFIALLFLLPWMLPQAKASFFPQHLGLHLFRVIASAVAIMAWYFTIQYMPLAQAVALSVIGPLLGVLGAKWFLKERFGWLRTIIILLSLCGACFIVKPGSALLSNQSNTLGLLSLCVATSAFAVAKLATRQLANLGESAKTLTHYLFLFIVPVSLIPASLNWVTPALVHWPWLVFAGLLTALAIYCVSNALVHAEVSFLAPFDICQFMLNATIGYLAFMELPAPWAIWLILAMLGFSLTTLRKSQYPN</sequence>
<dbReference type="AlphaFoldDB" id="A0A0Q9YMM1"/>
<dbReference type="GO" id="GO:0016020">
    <property type="term" value="C:membrane"/>
    <property type="evidence" value="ECO:0007669"/>
    <property type="project" value="UniProtKB-SubCell"/>
</dbReference>
<evidence type="ECO:0000256" key="2">
    <source>
        <dbReference type="ARBA" id="ARBA00022692"/>
    </source>
</evidence>
<feature type="transmembrane region" description="Helical" evidence="5">
    <location>
        <begin position="43"/>
        <end position="65"/>
    </location>
</feature>
<evidence type="ECO:0000313" key="8">
    <source>
        <dbReference type="EMBL" id="MCS5711219.1"/>
    </source>
</evidence>
<dbReference type="OrthoDB" id="148351at2"/>
<evidence type="ECO:0000256" key="1">
    <source>
        <dbReference type="ARBA" id="ARBA00004141"/>
    </source>
</evidence>
<dbReference type="SUPFAM" id="SSF103481">
    <property type="entry name" value="Multidrug resistance efflux transporter EmrE"/>
    <property type="match status" value="2"/>
</dbReference>
<evidence type="ECO:0000313" key="9">
    <source>
        <dbReference type="Proteomes" id="UP000051497"/>
    </source>
</evidence>
<dbReference type="InterPro" id="IPR037185">
    <property type="entry name" value="EmrE-like"/>
</dbReference>
<dbReference type="EMBL" id="LKAJ02000001">
    <property type="protein sequence ID" value="MCS5711219.1"/>
    <property type="molecule type" value="Genomic_DNA"/>
</dbReference>
<dbReference type="Gene3D" id="1.10.3730.20">
    <property type="match status" value="1"/>
</dbReference>
<evidence type="ECO:0000256" key="3">
    <source>
        <dbReference type="ARBA" id="ARBA00022989"/>
    </source>
</evidence>
<keyword evidence="3 5" id="KW-1133">Transmembrane helix</keyword>
<protein>
    <submittedName>
        <fullName evidence="8">DMT family transporter</fullName>
    </submittedName>
    <submittedName>
        <fullName evidence="7">Riboflavin transporter</fullName>
    </submittedName>
</protein>
<dbReference type="InterPro" id="IPR000620">
    <property type="entry name" value="EamA_dom"/>
</dbReference>
<reference evidence="8" key="2">
    <citation type="journal article" date="2016" name="Genome Announc.">
        <title>Draft Genome Sequences of Two Novel Amoeba-Resistant Intranuclear Bacteria, 'Candidatus Berkiella cookevillensis' and 'Candidatus Berkiella aquae'.</title>
        <authorList>
            <person name="Mehari Y.T."/>
            <person name="Arivett B.A."/>
            <person name="Farone A.L."/>
            <person name="Gunderson J.H."/>
            <person name="Farone M.B."/>
        </authorList>
    </citation>
    <scope>NUCLEOTIDE SEQUENCE</scope>
    <source>
        <strain evidence="8">HT99</strain>
    </source>
</reference>
<reference evidence="7" key="1">
    <citation type="submission" date="2015-09" db="EMBL/GenBank/DDBJ databases">
        <title>Draft Genome Sequences of Two Novel Amoeba-resistant Intranuclear Bacteria, Candidatus Berkiella cookevillensis and Candidatus Berkiella aquae.</title>
        <authorList>
            <person name="Mehari Y.T."/>
            <person name="Arivett B.A."/>
            <person name="Farone A.L."/>
            <person name="Gunderson J.H."/>
            <person name="Farone M.B."/>
        </authorList>
    </citation>
    <scope>NUCLEOTIDE SEQUENCE [LARGE SCALE GENOMIC DNA]</scope>
    <source>
        <strain evidence="7">HT99</strain>
    </source>
</reference>
<proteinExistence type="predicted"/>
<keyword evidence="2 5" id="KW-0812">Transmembrane</keyword>
<feature type="domain" description="EamA" evidence="6">
    <location>
        <begin position="37"/>
        <end position="148"/>
    </location>
</feature>
<evidence type="ECO:0000256" key="4">
    <source>
        <dbReference type="ARBA" id="ARBA00023136"/>
    </source>
</evidence>
<accession>A0A0Q9YMM1</accession>
<evidence type="ECO:0000259" key="6">
    <source>
        <dbReference type="Pfam" id="PF00892"/>
    </source>
</evidence>
<keyword evidence="9" id="KW-1185">Reference proteome</keyword>
<organism evidence="7">
    <name type="scientific">Candidatus Berkiella aquae</name>
    <dbReference type="NCBI Taxonomy" id="295108"/>
    <lineage>
        <taxon>Bacteria</taxon>
        <taxon>Pseudomonadati</taxon>
        <taxon>Pseudomonadota</taxon>
        <taxon>Gammaproteobacteria</taxon>
        <taxon>Candidatus Berkiellales</taxon>
        <taxon>Candidatus Berkiellaceae</taxon>
        <taxon>Candidatus Berkiella</taxon>
    </lineage>
</organism>
<gene>
    <name evidence="7" type="primary">ribN</name>
    <name evidence="8" type="ORF">HT99x_007220</name>
    <name evidence="7" type="ORF">HT99x_01669</name>
</gene>
<feature type="transmembrane region" description="Helical" evidence="5">
    <location>
        <begin position="131"/>
        <end position="149"/>
    </location>
</feature>
<dbReference type="STRING" id="295108.HT99x_01669"/>
<feature type="transmembrane region" description="Helical" evidence="5">
    <location>
        <begin position="77"/>
        <end position="97"/>
    </location>
</feature>
<feature type="transmembrane region" description="Helical" evidence="5">
    <location>
        <begin position="277"/>
        <end position="293"/>
    </location>
</feature>
<dbReference type="PANTHER" id="PTHR22911:SF6">
    <property type="entry name" value="SOLUTE CARRIER FAMILY 35 MEMBER G1"/>
    <property type="match status" value="1"/>
</dbReference>
<feature type="transmembrane region" description="Helical" evidence="5">
    <location>
        <begin position="103"/>
        <end position="124"/>
    </location>
</feature>
<reference evidence="8" key="3">
    <citation type="submission" date="2021-06" db="EMBL/GenBank/DDBJ databases">
        <title>Genomic Description and Analysis of Intracellular Bacteria, Candidatus Berkiella cookevillensis and Candidatus Berkiella aquae.</title>
        <authorList>
            <person name="Kidane D.T."/>
            <person name="Mehari Y.T."/>
            <person name="Rice F.C."/>
            <person name="Arivett B.A."/>
            <person name="Farone A.L."/>
            <person name="Berk S.G."/>
            <person name="Farone M.B."/>
        </authorList>
    </citation>
    <scope>NUCLEOTIDE SEQUENCE</scope>
    <source>
        <strain evidence="8">HT99</strain>
    </source>
</reference>
<name>A0A0Q9YMM1_9GAMM</name>
<dbReference type="RefSeq" id="WP_075066297.1">
    <property type="nucleotide sequence ID" value="NZ_LKAJ02000001.1"/>
</dbReference>